<sequence>MIDNQRTTLRNGRVGSPQEAVIEARLGSSGSDAAINRVGVTADAPFAAIIGLQSPHHAQRSIVSLAASKDADYALLDDALSDIGKREAIAGSVSILRSSGIHSQFVGEHYYVGSLPWWLLLWYHLADHPVLLAVLATVVVLMVAFLLWRALRWVSRRRLETAEH</sequence>
<keyword evidence="5 6" id="KW-0472">Membrane</keyword>
<feature type="transmembrane region" description="Helical" evidence="6">
    <location>
        <begin position="130"/>
        <end position="148"/>
    </location>
</feature>
<comment type="caution">
    <text evidence="7">The sequence shown here is derived from an EMBL/GenBank/DDBJ whole genome shotgun (WGS) entry which is preliminary data.</text>
</comment>
<evidence type="ECO:0000256" key="6">
    <source>
        <dbReference type="SAM" id="Phobius"/>
    </source>
</evidence>
<dbReference type="GO" id="GO:0005886">
    <property type="term" value="C:plasma membrane"/>
    <property type="evidence" value="ECO:0007669"/>
    <property type="project" value="UniProtKB-SubCell"/>
</dbReference>
<keyword evidence="2" id="KW-1003">Cell membrane</keyword>
<accession>A0A645GRP9</accession>
<dbReference type="EMBL" id="VSSQ01080100">
    <property type="protein sequence ID" value="MPN29415.1"/>
    <property type="molecule type" value="Genomic_DNA"/>
</dbReference>
<dbReference type="GO" id="GO:0006011">
    <property type="term" value="P:UDP-alpha-D-glucose metabolic process"/>
    <property type="evidence" value="ECO:0007669"/>
    <property type="project" value="InterPro"/>
</dbReference>
<dbReference type="InterPro" id="IPR018513">
    <property type="entry name" value="Cell_synthase_bac"/>
</dbReference>
<dbReference type="PANTHER" id="PTHR39083:SF1">
    <property type="entry name" value="CYCLIC DI-GMP-BINDING PROTEIN"/>
    <property type="match status" value="1"/>
</dbReference>
<evidence type="ECO:0008006" key="8">
    <source>
        <dbReference type="Google" id="ProtNLM"/>
    </source>
</evidence>
<comment type="subcellular location">
    <subcellularLocation>
        <location evidence="1">Cell membrane</location>
        <topology evidence="1">Single-pass membrane protein</topology>
    </subcellularLocation>
</comment>
<evidence type="ECO:0000313" key="7">
    <source>
        <dbReference type="EMBL" id="MPN29415.1"/>
    </source>
</evidence>
<evidence type="ECO:0000256" key="5">
    <source>
        <dbReference type="ARBA" id="ARBA00023136"/>
    </source>
</evidence>
<evidence type="ECO:0000256" key="1">
    <source>
        <dbReference type="ARBA" id="ARBA00004162"/>
    </source>
</evidence>
<keyword evidence="4 6" id="KW-1133">Transmembrane helix</keyword>
<evidence type="ECO:0000256" key="3">
    <source>
        <dbReference type="ARBA" id="ARBA00022692"/>
    </source>
</evidence>
<name>A0A645GRP9_9ZZZZ</name>
<dbReference type="AlphaFoldDB" id="A0A645GRP9"/>
<gene>
    <name evidence="7" type="ORF">SDC9_176868</name>
</gene>
<reference evidence="7" key="1">
    <citation type="submission" date="2019-08" db="EMBL/GenBank/DDBJ databases">
        <authorList>
            <person name="Kucharzyk K."/>
            <person name="Murdoch R.W."/>
            <person name="Higgins S."/>
            <person name="Loffler F."/>
        </authorList>
    </citation>
    <scope>NUCLEOTIDE SEQUENCE</scope>
</reference>
<dbReference type="PANTHER" id="PTHR39083">
    <property type="entry name" value="CYCLIC DI-GMP-BINDING PROTEIN"/>
    <property type="match status" value="1"/>
</dbReference>
<proteinExistence type="predicted"/>
<evidence type="ECO:0000256" key="4">
    <source>
        <dbReference type="ARBA" id="ARBA00022989"/>
    </source>
</evidence>
<organism evidence="7">
    <name type="scientific">bioreactor metagenome</name>
    <dbReference type="NCBI Taxonomy" id="1076179"/>
    <lineage>
        <taxon>unclassified sequences</taxon>
        <taxon>metagenomes</taxon>
        <taxon>ecological metagenomes</taxon>
    </lineage>
</organism>
<evidence type="ECO:0000256" key="2">
    <source>
        <dbReference type="ARBA" id="ARBA00022475"/>
    </source>
</evidence>
<keyword evidence="3 6" id="KW-0812">Transmembrane</keyword>
<protein>
    <recommendedName>
        <fullName evidence="8">Cellulose synthase regulatory subunit</fullName>
    </recommendedName>
</protein>